<dbReference type="Proteomes" id="UP000317730">
    <property type="component" value="Unassembled WGS sequence"/>
</dbReference>
<dbReference type="GO" id="GO:0005829">
    <property type="term" value="C:cytosol"/>
    <property type="evidence" value="ECO:0007669"/>
    <property type="project" value="TreeGrafter"/>
</dbReference>
<evidence type="ECO:0000256" key="1">
    <source>
        <dbReference type="ARBA" id="ARBA00022676"/>
    </source>
</evidence>
<dbReference type="PANTHER" id="PTHR30160:SF1">
    <property type="entry name" value="LIPOPOLYSACCHARIDE 1,2-N-ACETYLGLUCOSAMINETRANSFERASE-RELATED"/>
    <property type="match status" value="1"/>
</dbReference>
<dbReference type="Gene3D" id="3.40.50.2000">
    <property type="entry name" value="Glycogen Phosphorylase B"/>
    <property type="match status" value="2"/>
</dbReference>
<keyword evidence="2 3" id="KW-0808">Transferase</keyword>
<dbReference type="Pfam" id="PF01075">
    <property type="entry name" value="Glyco_transf_9"/>
    <property type="match status" value="1"/>
</dbReference>
<keyword evidence="4" id="KW-1185">Reference proteome</keyword>
<dbReference type="InterPro" id="IPR002201">
    <property type="entry name" value="Glyco_trans_9"/>
</dbReference>
<protein>
    <submittedName>
        <fullName evidence="3">Glycosyl transferase</fullName>
    </submittedName>
</protein>
<evidence type="ECO:0000256" key="2">
    <source>
        <dbReference type="ARBA" id="ARBA00022679"/>
    </source>
</evidence>
<dbReference type="InterPro" id="IPR051199">
    <property type="entry name" value="LPS_LOS_Heptosyltrfase"/>
</dbReference>
<keyword evidence="1" id="KW-0328">Glycosyltransferase</keyword>
<dbReference type="EMBL" id="BJMV01000014">
    <property type="protein sequence ID" value="GEB86462.1"/>
    <property type="molecule type" value="Genomic_DNA"/>
</dbReference>
<proteinExistence type="predicted"/>
<accession>A0A4Y3TX98</accession>
<dbReference type="CDD" id="cd03789">
    <property type="entry name" value="GT9_LPS_heptosyltransferase"/>
    <property type="match status" value="1"/>
</dbReference>
<organism evidence="3 4">
    <name type="scientific">Acetobacter peroxydans</name>
    <dbReference type="NCBI Taxonomy" id="104098"/>
    <lineage>
        <taxon>Bacteria</taxon>
        <taxon>Pseudomonadati</taxon>
        <taxon>Pseudomonadota</taxon>
        <taxon>Alphaproteobacteria</taxon>
        <taxon>Acetobacterales</taxon>
        <taxon>Acetobacteraceae</taxon>
        <taxon>Acetobacter</taxon>
    </lineage>
</organism>
<comment type="caution">
    <text evidence="3">The sequence shown here is derived from an EMBL/GenBank/DDBJ whole genome shotgun (WGS) entry which is preliminary data.</text>
</comment>
<dbReference type="GO" id="GO:0008713">
    <property type="term" value="F:ADP-heptose-lipopolysaccharide heptosyltransferase activity"/>
    <property type="evidence" value="ECO:0007669"/>
    <property type="project" value="TreeGrafter"/>
</dbReference>
<dbReference type="SUPFAM" id="SSF53756">
    <property type="entry name" value="UDP-Glycosyltransferase/glycogen phosphorylase"/>
    <property type="match status" value="1"/>
</dbReference>
<sequence length="308" mass="33576">MVRRVLVIRLGALGDFIHSFAPFQAIRQAHPQAHITLLTTRPFVELARSCPWFDTVVEDKRPRIGNFRRLLALRHFLRGFDRVYDLQTSGRTAWYCRLAGKPAGWSGHVPGPALAHGNPWRDDMHTRARQRDQLRMAGLDTVPEPDIDWLLAQARLTPSRLGLELPYALLVPGASPGHPAKCWPARRYGELAAILAERGIRPVVVGGAAEKSQAKSILALCPTALDLTGATTVADVAALAAQAWGAVGNDTGPMHLVALTGCRCLPLFCAKSDPARAAPMGTKPGQVRVLWVRDLALLSVQRVAAALW</sequence>
<evidence type="ECO:0000313" key="4">
    <source>
        <dbReference type="Proteomes" id="UP000317730"/>
    </source>
</evidence>
<gene>
    <name evidence="3" type="ORF">APE01nite_22590</name>
</gene>
<name>A0A4Y3TX98_9PROT</name>
<dbReference type="AlphaFoldDB" id="A0A4Y3TX98"/>
<reference evidence="3 4" key="1">
    <citation type="submission" date="2019-06" db="EMBL/GenBank/DDBJ databases">
        <title>Whole genome shotgun sequence of Acetobacter peroxydans NBRC 13755.</title>
        <authorList>
            <person name="Hosoyama A."/>
            <person name="Uohara A."/>
            <person name="Ohji S."/>
            <person name="Ichikawa N."/>
        </authorList>
    </citation>
    <scope>NUCLEOTIDE SEQUENCE [LARGE SCALE GENOMIC DNA]</scope>
    <source>
        <strain evidence="3 4">NBRC 13755</strain>
    </source>
</reference>
<dbReference type="GO" id="GO:0009244">
    <property type="term" value="P:lipopolysaccharide core region biosynthetic process"/>
    <property type="evidence" value="ECO:0007669"/>
    <property type="project" value="TreeGrafter"/>
</dbReference>
<evidence type="ECO:0000313" key="3">
    <source>
        <dbReference type="EMBL" id="GEB86462.1"/>
    </source>
</evidence>
<dbReference type="PANTHER" id="PTHR30160">
    <property type="entry name" value="TETRAACYLDISACCHARIDE 4'-KINASE-RELATED"/>
    <property type="match status" value="1"/>
</dbReference>